<accession>A0ABM9EAA8</accession>
<reference evidence="1 2" key="1">
    <citation type="submission" date="2022-03" db="EMBL/GenBank/DDBJ databases">
        <authorList>
            <person name="Brunel B."/>
        </authorList>
    </citation>
    <scope>NUCLEOTIDE SEQUENCE [LARGE SCALE GENOMIC DNA]</scope>
    <source>
        <strain evidence="1">STM5069sample</strain>
    </source>
</reference>
<proteinExistence type="predicted"/>
<evidence type="ECO:0000313" key="2">
    <source>
        <dbReference type="Proteomes" id="UP001153050"/>
    </source>
</evidence>
<protein>
    <submittedName>
        <fullName evidence="1">Uncharacterized protein</fullName>
    </submittedName>
</protein>
<organism evidence="1 2">
    <name type="scientific">Mesorhizobium escarrei</name>
    <dbReference type="NCBI Taxonomy" id="666018"/>
    <lineage>
        <taxon>Bacteria</taxon>
        <taxon>Pseudomonadati</taxon>
        <taxon>Pseudomonadota</taxon>
        <taxon>Alphaproteobacteria</taxon>
        <taxon>Hyphomicrobiales</taxon>
        <taxon>Phyllobacteriaceae</taxon>
        <taxon>Mesorhizobium</taxon>
    </lineage>
</organism>
<gene>
    <name evidence="1" type="ORF">MES5069_490068</name>
</gene>
<sequence>MPKEQRFCFEPLPWVLFSNWHGACFVHFHKKPIALLTRCQKNEGTEEAGHVRFDTPIAYAVGAAVRARRLENLCHDPLEWLDHESRLNAQPFVVPFALSLAVLCNRFMPGSRDLRLKPGGGL</sequence>
<name>A0ABM9EAA8_9HYPH</name>
<comment type="caution">
    <text evidence="1">The sequence shown here is derived from an EMBL/GenBank/DDBJ whole genome shotgun (WGS) entry which is preliminary data.</text>
</comment>
<keyword evidence="2" id="KW-1185">Reference proteome</keyword>
<evidence type="ECO:0000313" key="1">
    <source>
        <dbReference type="EMBL" id="CAH2405765.1"/>
    </source>
</evidence>
<dbReference type="Proteomes" id="UP001153050">
    <property type="component" value="Unassembled WGS sequence"/>
</dbReference>
<dbReference type="EMBL" id="CAKXZT010000145">
    <property type="protein sequence ID" value="CAH2405765.1"/>
    <property type="molecule type" value="Genomic_DNA"/>
</dbReference>